<evidence type="ECO:0000256" key="5">
    <source>
        <dbReference type="ARBA" id="ARBA00023136"/>
    </source>
</evidence>
<comment type="subcellular location">
    <subcellularLocation>
        <location evidence="1">Membrane</location>
        <topology evidence="1">Multi-pass membrane protein</topology>
    </subcellularLocation>
</comment>
<dbReference type="AlphaFoldDB" id="A0A6B9Z9E3"/>
<dbReference type="InterPro" id="IPR011701">
    <property type="entry name" value="MFS"/>
</dbReference>
<feature type="transmembrane region" description="Helical" evidence="6">
    <location>
        <begin position="139"/>
        <end position="160"/>
    </location>
</feature>
<name>A0A6B9Z9E3_9BACT</name>
<dbReference type="SUPFAM" id="SSF103473">
    <property type="entry name" value="MFS general substrate transporter"/>
    <property type="match status" value="1"/>
</dbReference>
<sequence length="505" mass="57013">MTAPHIFFKWVPEWLRIPLLFVLYFVSLGFNGVYIGNTSEVFSGLGVYIEPYFAAYNAIYIGMGIGFMIHGRLGARFSVKEMLLMGFIVQLLTNIICGISPYPEVTMLSCLILGFGKAAAVKEFFAAWVLVWHGKGDRVVAYPFVFAFALSGSFFISWWMTSLAYMYNWSYAYVYIIMGLLASLLLVVIFVEDQPLRRKIPLYQMDWTGILLMTGFFMLISYVSTYGQVEDWFNSSSICIATSLIPVTGFAFLLREATVKRPVFDLSFFRVKQFIPGLLLLMIAGLYIPTSIQLLFSQKALKFELLRSYELNLYMIPGFIAGAVSAHMWYKYRRTHHVLIYAGMSAFILYNILLYQTVTSSNGTQDFWLPGIIRGFGMVLIFISLGLYTTEVFGKEVSIKATGMMLIVRSFVSRSIAQGVLNYMLYAGSVKHLVRQANGIDITDRNRWQAGHHPQDYLSFIQQQAYLAATKELTGIIVIIGVSTMLVLALIHIVAKKTPAAEQPA</sequence>
<evidence type="ECO:0000256" key="6">
    <source>
        <dbReference type="SAM" id="Phobius"/>
    </source>
</evidence>
<keyword evidence="3 6" id="KW-0812">Transmembrane</keyword>
<reference evidence="7 8" key="1">
    <citation type="submission" date="2020-01" db="EMBL/GenBank/DDBJ databases">
        <title>Complete genome sequence of Chitinophaga sp. H33E-04 isolated from quinoa roots.</title>
        <authorList>
            <person name="Weon H.-Y."/>
            <person name="Lee S.A."/>
        </authorList>
    </citation>
    <scope>NUCLEOTIDE SEQUENCE [LARGE SCALE GENOMIC DNA]</scope>
    <source>
        <strain evidence="7 8">H33E-04</strain>
    </source>
</reference>
<protein>
    <submittedName>
        <fullName evidence="7">MFS transporter</fullName>
    </submittedName>
</protein>
<evidence type="ECO:0000313" key="7">
    <source>
        <dbReference type="EMBL" id="QHS58191.1"/>
    </source>
</evidence>
<feature type="transmembrane region" description="Helical" evidence="6">
    <location>
        <begin position="172"/>
        <end position="191"/>
    </location>
</feature>
<organism evidence="7 8">
    <name type="scientific">Chitinophaga agri</name>
    <dbReference type="NCBI Taxonomy" id="2703787"/>
    <lineage>
        <taxon>Bacteria</taxon>
        <taxon>Pseudomonadati</taxon>
        <taxon>Bacteroidota</taxon>
        <taxon>Chitinophagia</taxon>
        <taxon>Chitinophagales</taxon>
        <taxon>Chitinophagaceae</taxon>
        <taxon>Chitinophaga</taxon>
    </lineage>
</organism>
<feature type="transmembrane region" description="Helical" evidence="6">
    <location>
        <begin position="203"/>
        <end position="223"/>
    </location>
</feature>
<evidence type="ECO:0000256" key="3">
    <source>
        <dbReference type="ARBA" id="ARBA00022692"/>
    </source>
</evidence>
<gene>
    <name evidence="7" type="ORF">GWR21_00845</name>
</gene>
<dbReference type="EMBL" id="CP048113">
    <property type="protein sequence ID" value="QHS58191.1"/>
    <property type="molecule type" value="Genomic_DNA"/>
</dbReference>
<dbReference type="Pfam" id="PF07690">
    <property type="entry name" value="MFS_1"/>
    <property type="match status" value="1"/>
</dbReference>
<feature type="transmembrane region" description="Helical" evidence="6">
    <location>
        <begin position="53"/>
        <end position="70"/>
    </location>
</feature>
<feature type="transmembrane region" description="Helical" evidence="6">
    <location>
        <begin position="235"/>
        <end position="254"/>
    </location>
</feature>
<keyword evidence="2" id="KW-0813">Transport</keyword>
<evidence type="ECO:0000256" key="1">
    <source>
        <dbReference type="ARBA" id="ARBA00004141"/>
    </source>
</evidence>
<keyword evidence="8" id="KW-1185">Reference proteome</keyword>
<feature type="transmembrane region" description="Helical" evidence="6">
    <location>
        <begin position="82"/>
        <end position="102"/>
    </location>
</feature>
<feature type="transmembrane region" description="Helical" evidence="6">
    <location>
        <begin position="311"/>
        <end position="330"/>
    </location>
</feature>
<evidence type="ECO:0000256" key="4">
    <source>
        <dbReference type="ARBA" id="ARBA00022989"/>
    </source>
</evidence>
<dbReference type="PANTHER" id="PTHR42718">
    <property type="entry name" value="MAJOR FACILITATOR SUPERFAMILY MULTIDRUG TRANSPORTER MFSC"/>
    <property type="match status" value="1"/>
</dbReference>
<feature type="transmembrane region" description="Helical" evidence="6">
    <location>
        <begin position="14"/>
        <end position="33"/>
    </location>
</feature>
<dbReference type="RefSeq" id="WP_162329896.1">
    <property type="nucleotide sequence ID" value="NZ_CP048113.1"/>
</dbReference>
<accession>A0A6B9Z9E3</accession>
<keyword evidence="5 6" id="KW-0472">Membrane</keyword>
<dbReference type="KEGG" id="chih:GWR21_00845"/>
<dbReference type="Proteomes" id="UP000476411">
    <property type="component" value="Chromosome"/>
</dbReference>
<dbReference type="Gene3D" id="1.20.1250.20">
    <property type="entry name" value="MFS general substrate transporter like domains"/>
    <property type="match status" value="1"/>
</dbReference>
<dbReference type="InterPro" id="IPR036259">
    <property type="entry name" value="MFS_trans_sf"/>
</dbReference>
<feature type="transmembrane region" description="Helical" evidence="6">
    <location>
        <begin position="108"/>
        <end position="132"/>
    </location>
</feature>
<feature type="transmembrane region" description="Helical" evidence="6">
    <location>
        <begin position="473"/>
        <end position="495"/>
    </location>
</feature>
<dbReference type="GO" id="GO:0016020">
    <property type="term" value="C:membrane"/>
    <property type="evidence" value="ECO:0007669"/>
    <property type="project" value="UniProtKB-SubCell"/>
</dbReference>
<dbReference type="PANTHER" id="PTHR42718:SF9">
    <property type="entry name" value="MAJOR FACILITATOR SUPERFAMILY MULTIDRUG TRANSPORTER MFSC"/>
    <property type="match status" value="1"/>
</dbReference>
<proteinExistence type="predicted"/>
<evidence type="ECO:0000313" key="8">
    <source>
        <dbReference type="Proteomes" id="UP000476411"/>
    </source>
</evidence>
<keyword evidence="4 6" id="KW-1133">Transmembrane helix</keyword>
<feature type="transmembrane region" description="Helical" evidence="6">
    <location>
        <begin position="367"/>
        <end position="388"/>
    </location>
</feature>
<dbReference type="GO" id="GO:0022857">
    <property type="term" value="F:transmembrane transporter activity"/>
    <property type="evidence" value="ECO:0007669"/>
    <property type="project" value="InterPro"/>
</dbReference>
<feature type="transmembrane region" description="Helical" evidence="6">
    <location>
        <begin position="337"/>
        <end position="355"/>
    </location>
</feature>
<feature type="transmembrane region" description="Helical" evidence="6">
    <location>
        <begin position="274"/>
        <end position="296"/>
    </location>
</feature>
<evidence type="ECO:0000256" key="2">
    <source>
        <dbReference type="ARBA" id="ARBA00022448"/>
    </source>
</evidence>